<sequence>MTRNPGRRRRDSINPPADIKSKYMHQKLQNIKNEALAQILSSEGREELDRLRTHYLGKKGVLNQIAGEFKKLDREQRVDIGRLFNDVKAAISDAFNSKNVGISGIPAGGPATSGSEIDVTLPGFPHPVGHLHPNTVVAREINAIFTGLGFSVADGPELETEEFNYTRLNLPPDHPARDLQDTLYVKEPEYLLRTHTSSVEARILAVHRPPYRFVFPGKAYRNENANASNTPMFTQYQGLAVGQGITLANLKHTLETFVTGFYGSSAKSRFRCKYYPEVEPGVGMDISCPFCNFKGCMVCKYRGWIEILGAGMIHPSMLEMVKLDPLKFTGFAWGMGLDRIAMTRYGINDIRALFNGNLAYI</sequence>
<dbReference type="Pfam" id="PF02912">
    <property type="entry name" value="Phe_tRNA-synt_N"/>
    <property type="match status" value="1"/>
</dbReference>
<dbReference type="PANTHER" id="PTHR11538">
    <property type="entry name" value="PHENYLALANYL-TRNA SYNTHETASE"/>
    <property type="match status" value="1"/>
</dbReference>
<reference evidence="15 16" key="1">
    <citation type="journal article" date="2015" name="Nature">
        <title>rRNA introns, odd ribosomes, and small enigmatic genomes across a large radiation of phyla.</title>
        <authorList>
            <person name="Brown C.T."/>
            <person name="Hug L.A."/>
            <person name="Thomas B.C."/>
            <person name="Sharon I."/>
            <person name="Castelle C.J."/>
            <person name="Singh A."/>
            <person name="Wilkins M.J."/>
            <person name="Williams K.H."/>
            <person name="Banfield J.F."/>
        </authorList>
    </citation>
    <scope>NUCLEOTIDE SEQUENCE [LARGE SCALE GENOMIC DNA]</scope>
</reference>
<keyword evidence="8 13" id="KW-0067">ATP-binding</keyword>
<dbReference type="SUPFAM" id="SSF55681">
    <property type="entry name" value="Class II aaRS and biotin synthetases"/>
    <property type="match status" value="1"/>
</dbReference>
<keyword evidence="7 13" id="KW-0547">Nucleotide-binding</keyword>
<comment type="subcellular location">
    <subcellularLocation>
        <location evidence="1 13">Cytoplasm</location>
    </subcellularLocation>
</comment>
<evidence type="ECO:0000256" key="3">
    <source>
        <dbReference type="ARBA" id="ARBA00011209"/>
    </source>
</evidence>
<keyword evidence="4 13" id="KW-0963">Cytoplasm</keyword>
<evidence type="ECO:0000256" key="13">
    <source>
        <dbReference type="HAMAP-Rule" id="MF_00281"/>
    </source>
</evidence>
<dbReference type="HAMAP" id="MF_00281">
    <property type="entry name" value="Phe_tRNA_synth_alpha1"/>
    <property type="match status" value="1"/>
</dbReference>
<dbReference type="GO" id="GO:0005737">
    <property type="term" value="C:cytoplasm"/>
    <property type="evidence" value="ECO:0007669"/>
    <property type="project" value="UniProtKB-SubCell"/>
</dbReference>
<dbReference type="GO" id="GO:0004826">
    <property type="term" value="F:phenylalanine-tRNA ligase activity"/>
    <property type="evidence" value="ECO:0007669"/>
    <property type="project" value="UniProtKB-UniRule"/>
</dbReference>
<evidence type="ECO:0000256" key="6">
    <source>
        <dbReference type="ARBA" id="ARBA00022723"/>
    </source>
</evidence>
<dbReference type="InterPro" id="IPR045864">
    <property type="entry name" value="aa-tRNA-synth_II/BPL/LPL"/>
</dbReference>
<dbReference type="AlphaFoldDB" id="A0A0G1UT59"/>
<dbReference type="Pfam" id="PF01409">
    <property type="entry name" value="tRNA-synt_2d"/>
    <property type="match status" value="1"/>
</dbReference>
<organism evidence="15 16">
    <name type="scientific">Candidatus Amesbacteria bacterium GW2011_GWB1_48_13</name>
    <dbReference type="NCBI Taxonomy" id="1618362"/>
    <lineage>
        <taxon>Bacteria</taxon>
        <taxon>Candidatus Amesiibacteriota</taxon>
    </lineage>
</organism>
<dbReference type="SUPFAM" id="SSF46589">
    <property type="entry name" value="tRNA-binding arm"/>
    <property type="match status" value="1"/>
</dbReference>
<comment type="subunit">
    <text evidence="3 13">Tetramer of two alpha and two beta subunits.</text>
</comment>
<evidence type="ECO:0000256" key="11">
    <source>
        <dbReference type="ARBA" id="ARBA00023146"/>
    </source>
</evidence>
<dbReference type="Gene3D" id="3.30.930.10">
    <property type="entry name" value="Bira Bifunctional Protein, Domain 2"/>
    <property type="match status" value="1"/>
</dbReference>
<dbReference type="GO" id="GO:0000049">
    <property type="term" value="F:tRNA binding"/>
    <property type="evidence" value="ECO:0007669"/>
    <property type="project" value="InterPro"/>
</dbReference>
<comment type="catalytic activity">
    <reaction evidence="12 13">
        <text>tRNA(Phe) + L-phenylalanine + ATP = L-phenylalanyl-tRNA(Phe) + AMP + diphosphate + H(+)</text>
        <dbReference type="Rhea" id="RHEA:19413"/>
        <dbReference type="Rhea" id="RHEA-COMP:9668"/>
        <dbReference type="Rhea" id="RHEA-COMP:9699"/>
        <dbReference type="ChEBI" id="CHEBI:15378"/>
        <dbReference type="ChEBI" id="CHEBI:30616"/>
        <dbReference type="ChEBI" id="CHEBI:33019"/>
        <dbReference type="ChEBI" id="CHEBI:58095"/>
        <dbReference type="ChEBI" id="CHEBI:78442"/>
        <dbReference type="ChEBI" id="CHEBI:78531"/>
        <dbReference type="ChEBI" id="CHEBI:456215"/>
        <dbReference type="EC" id="6.1.1.20"/>
    </reaction>
</comment>
<dbReference type="InterPro" id="IPR004188">
    <property type="entry name" value="Phe-tRNA_ligase_II_N"/>
</dbReference>
<evidence type="ECO:0000256" key="8">
    <source>
        <dbReference type="ARBA" id="ARBA00022840"/>
    </source>
</evidence>
<dbReference type="InterPro" id="IPR022911">
    <property type="entry name" value="Phe_tRNA_ligase_alpha1_bac"/>
</dbReference>
<evidence type="ECO:0000256" key="2">
    <source>
        <dbReference type="ARBA" id="ARBA00010207"/>
    </source>
</evidence>
<dbReference type="GO" id="GO:0005524">
    <property type="term" value="F:ATP binding"/>
    <property type="evidence" value="ECO:0007669"/>
    <property type="project" value="UniProtKB-UniRule"/>
</dbReference>
<evidence type="ECO:0000256" key="12">
    <source>
        <dbReference type="ARBA" id="ARBA00049255"/>
    </source>
</evidence>
<evidence type="ECO:0000256" key="4">
    <source>
        <dbReference type="ARBA" id="ARBA00022490"/>
    </source>
</evidence>
<evidence type="ECO:0000313" key="15">
    <source>
        <dbReference type="EMBL" id="KKU97392.1"/>
    </source>
</evidence>
<dbReference type="PANTHER" id="PTHR11538:SF41">
    <property type="entry name" value="PHENYLALANINE--TRNA LIGASE, MITOCHONDRIAL"/>
    <property type="match status" value="1"/>
</dbReference>
<dbReference type="InterPro" id="IPR002319">
    <property type="entry name" value="Phenylalanyl-tRNA_Synthase"/>
</dbReference>
<dbReference type="InterPro" id="IPR010978">
    <property type="entry name" value="tRNA-bd_arm"/>
</dbReference>
<dbReference type="EC" id="6.1.1.20" evidence="13"/>
<name>A0A0G1UT59_9BACT</name>
<evidence type="ECO:0000256" key="10">
    <source>
        <dbReference type="ARBA" id="ARBA00022917"/>
    </source>
</evidence>
<evidence type="ECO:0000256" key="5">
    <source>
        <dbReference type="ARBA" id="ARBA00022598"/>
    </source>
</evidence>
<dbReference type="GO" id="GO:0000287">
    <property type="term" value="F:magnesium ion binding"/>
    <property type="evidence" value="ECO:0007669"/>
    <property type="project" value="UniProtKB-UniRule"/>
</dbReference>
<comment type="similarity">
    <text evidence="2 13">Belongs to the class-II aminoacyl-tRNA synthetase family. Phe-tRNA synthetase alpha subunit type 1 subfamily.</text>
</comment>
<comment type="caution">
    <text evidence="15">The sequence shown here is derived from an EMBL/GenBank/DDBJ whole genome shotgun (WGS) entry which is preliminary data.</text>
</comment>
<evidence type="ECO:0000256" key="9">
    <source>
        <dbReference type="ARBA" id="ARBA00022842"/>
    </source>
</evidence>
<feature type="domain" description="Aminoacyl-transfer RNA synthetases class-II family profile" evidence="14">
    <location>
        <begin position="137"/>
        <end position="355"/>
    </location>
</feature>
<comment type="cofactor">
    <cofactor evidence="13">
        <name>Mg(2+)</name>
        <dbReference type="ChEBI" id="CHEBI:18420"/>
    </cofactor>
    <text evidence="13">Binds 2 magnesium ions per tetramer.</text>
</comment>
<dbReference type="InterPro" id="IPR006195">
    <property type="entry name" value="aa-tRNA-synth_II"/>
</dbReference>
<dbReference type="Proteomes" id="UP000034694">
    <property type="component" value="Unassembled WGS sequence"/>
</dbReference>
<dbReference type="CDD" id="cd00496">
    <property type="entry name" value="PheRS_alpha_core"/>
    <property type="match status" value="1"/>
</dbReference>
<keyword evidence="11 13" id="KW-0030">Aminoacyl-tRNA synthetase</keyword>
<evidence type="ECO:0000259" key="14">
    <source>
        <dbReference type="PROSITE" id="PS50862"/>
    </source>
</evidence>
<dbReference type="GO" id="GO:0006432">
    <property type="term" value="P:phenylalanyl-tRNA aminoacylation"/>
    <property type="evidence" value="ECO:0007669"/>
    <property type="project" value="UniProtKB-UniRule"/>
</dbReference>
<protein>
    <recommendedName>
        <fullName evidence="13">Phenylalanine--tRNA ligase alpha subunit</fullName>
        <ecNumber evidence="13">6.1.1.20</ecNumber>
    </recommendedName>
    <alternativeName>
        <fullName evidence="13">Phenylalanyl-tRNA synthetase alpha subunit</fullName>
        <shortName evidence="13">PheRS</shortName>
    </alternativeName>
</protein>
<dbReference type="PROSITE" id="PS50862">
    <property type="entry name" value="AA_TRNA_LIGASE_II"/>
    <property type="match status" value="1"/>
</dbReference>
<gene>
    <name evidence="13" type="primary">pheS</name>
    <name evidence="15" type="ORF">UY28_C0022G0007</name>
</gene>
<keyword evidence="10 13" id="KW-0648">Protein biosynthesis</keyword>
<keyword evidence="6 13" id="KW-0479">Metal-binding</keyword>
<evidence type="ECO:0000256" key="1">
    <source>
        <dbReference type="ARBA" id="ARBA00004496"/>
    </source>
</evidence>
<keyword evidence="9 13" id="KW-0460">Magnesium</keyword>
<dbReference type="EMBL" id="LCPK01000022">
    <property type="protein sequence ID" value="KKU97392.1"/>
    <property type="molecule type" value="Genomic_DNA"/>
</dbReference>
<evidence type="ECO:0000256" key="7">
    <source>
        <dbReference type="ARBA" id="ARBA00022741"/>
    </source>
</evidence>
<dbReference type="PATRIC" id="fig|1618362.3.peg.707"/>
<proteinExistence type="inferred from homology"/>
<evidence type="ECO:0000313" key="16">
    <source>
        <dbReference type="Proteomes" id="UP000034694"/>
    </source>
</evidence>
<accession>A0A0G1UT59</accession>
<feature type="binding site" evidence="13">
    <location>
        <position position="279"/>
    </location>
    <ligand>
        <name>Mg(2+)</name>
        <dbReference type="ChEBI" id="CHEBI:18420"/>
        <note>shared with beta subunit</note>
    </ligand>
</feature>
<keyword evidence="5 13" id="KW-0436">Ligase</keyword>